<name>X6NVB7_RETFI</name>
<keyword evidence="3" id="KW-0648">Protein biosynthesis</keyword>
<dbReference type="Proteomes" id="UP000023152">
    <property type="component" value="Unassembled WGS sequence"/>
</dbReference>
<protein>
    <submittedName>
        <fullName evidence="3">Transcription initiation factor TFIID subunit</fullName>
    </submittedName>
</protein>
<gene>
    <name evidence="3" type="ORF">RFI_07896</name>
</gene>
<organism evidence="3 4">
    <name type="scientific">Reticulomyxa filosa</name>
    <dbReference type="NCBI Taxonomy" id="46433"/>
    <lineage>
        <taxon>Eukaryota</taxon>
        <taxon>Sar</taxon>
        <taxon>Rhizaria</taxon>
        <taxon>Retaria</taxon>
        <taxon>Foraminifera</taxon>
        <taxon>Monothalamids</taxon>
        <taxon>Reticulomyxidae</taxon>
        <taxon>Reticulomyxa</taxon>
    </lineage>
</organism>
<sequence length="622" mass="71365">MELEIKPLTFVHIIKECIESLEDVGVLSNVMVHRNLKDVLKWPLNVMQLFFVKLLESSYVISESNNIKHSLNFIKEIILKQIGPVGDNCVTEEIKINFLMWIQKSLQQNKHWESLMLTFVNPLLQRLKNCDNSEKKSNKEQVIILRILYLYCSNTKNKQCKQKIVGEVRNMNNDGHLSNSLTTFKRFFFNQENLSFGSFPTSMPKKVFLRGQKKRGLKKRIKTTKKKRKGLWWSSISKTEAKLCLKEELNIFCIDNVYMYCFSLANKKKSEWTNITQDKNETKINSCWNEHYKKNFVFMCVFICGVCVFVGRIGNVPDAARDDEIAIVAVVTLAVAVEACDVQNATVAMAERPAKVKVGAEAKAEAEVRAKSKSKSDDDKRSKSRGKREKHSSRHNSRSAQRSKRSFSNERKEKTTTTTTTTTAGKNDSNPNDLGNLNRIGADENNNNNNNNNNNDNNNNNNDHNNNGNSAGPLTNPNSNQGSTLDGSNADKNVRGSHNSGNNHLSRDKQKEGEDELDRENERSRDRSHSGNHSNLPENTKRSVDGFAGLVNTFFVFCFLSFFLSLSLYVRMWLLIECHFNKEWVERDEQDKKKRREEKGKKKKKKKKKRCCGFEKALEKCE</sequence>
<evidence type="ECO:0000256" key="1">
    <source>
        <dbReference type="SAM" id="MobiDB-lite"/>
    </source>
</evidence>
<feature type="compositionally biased region" description="Basic residues" evidence="1">
    <location>
        <begin position="601"/>
        <end position="610"/>
    </location>
</feature>
<keyword evidence="2" id="KW-0472">Membrane</keyword>
<feature type="compositionally biased region" description="Polar residues" evidence="1">
    <location>
        <begin position="470"/>
        <end position="504"/>
    </location>
</feature>
<feature type="compositionally biased region" description="Polar residues" evidence="1">
    <location>
        <begin position="424"/>
        <end position="435"/>
    </location>
</feature>
<feature type="compositionally biased region" description="Basic residues" evidence="1">
    <location>
        <begin position="382"/>
        <end position="405"/>
    </location>
</feature>
<keyword evidence="3" id="KW-0396">Initiation factor</keyword>
<feature type="compositionally biased region" description="Basic and acidic residues" evidence="1">
    <location>
        <begin position="587"/>
        <end position="600"/>
    </location>
</feature>
<comment type="caution">
    <text evidence="3">The sequence shown here is derived from an EMBL/GenBank/DDBJ whole genome shotgun (WGS) entry which is preliminary data.</text>
</comment>
<evidence type="ECO:0000313" key="3">
    <source>
        <dbReference type="EMBL" id="ETO29227.1"/>
    </source>
</evidence>
<accession>X6NVB7</accession>
<feature type="transmembrane region" description="Helical" evidence="2">
    <location>
        <begin position="547"/>
        <end position="570"/>
    </location>
</feature>
<keyword evidence="4" id="KW-1185">Reference proteome</keyword>
<evidence type="ECO:0000313" key="4">
    <source>
        <dbReference type="Proteomes" id="UP000023152"/>
    </source>
</evidence>
<dbReference type="AlphaFoldDB" id="X6NVB7"/>
<keyword evidence="2" id="KW-0812">Transmembrane</keyword>
<reference evidence="3 4" key="1">
    <citation type="journal article" date="2013" name="Curr. Biol.">
        <title>The Genome of the Foraminiferan Reticulomyxa filosa.</title>
        <authorList>
            <person name="Glockner G."/>
            <person name="Hulsmann N."/>
            <person name="Schleicher M."/>
            <person name="Noegel A.A."/>
            <person name="Eichinger L."/>
            <person name="Gallinger C."/>
            <person name="Pawlowski J."/>
            <person name="Sierra R."/>
            <person name="Euteneuer U."/>
            <person name="Pillet L."/>
            <person name="Moustafa A."/>
            <person name="Platzer M."/>
            <person name="Groth M."/>
            <person name="Szafranski K."/>
            <person name="Schliwa M."/>
        </authorList>
    </citation>
    <scope>NUCLEOTIDE SEQUENCE [LARGE SCALE GENOMIC DNA]</scope>
</reference>
<feature type="compositionally biased region" description="Low complexity" evidence="1">
    <location>
        <begin position="445"/>
        <end position="469"/>
    </location>
</feature>
<feature type="compositionally biased region" description="Basic and acidic residues" evidence="1">
    <location>
        <begin position="357"/>
        <end position="381"/>
    </location>
</feature>
<evidence type="ECO:0000256" key="2">
    <source>
        <dbReference type="SAM" id="Phobius"/>
    </source>
</evidence>
<feature type="compositionally biased region" description="Basic and acidic residues" evidence="1">
    <location>
        <begin position="520"/>
        <end position="529"/>
    </location>
</feature>
<dbReference type="GO" id="GO:0003743">
    <property type="term" value="F:translation initiation factor activity"/>
    <property type="evidence" value="ECO:0007669"/>
    <property type="project" value="UniProtKB-KW"/>
</dbReference>
<dbReference type="EMBL" id="ASPP01006170">
    <property type="protein sequence ID" value="ETO29227.1"/>
    <property type="molecule type" value="Genomic_DNA"/>
</dbReference>
<proteinExistence type="predicted"/>
<feature type="region of interest" description="Disordered" evidence="1">
    <location>
        <begin position="357"/>
        <end position="541"/>
    </location>
</feature>
<keyword evidence="2" id="KW-1133">Transmembrane helix</keyword>
<feature type="region of interest" description="Disordered" evidence="1">
    <location>
        <begin position="587"/>
        <end position="610"/>
    </location>
</feature>